<evidence type="ECO:0000313" key="2">
    <source>
        <dbReference type="EMBL" id="NYB74133.1"/>
    </source>
</evidence>
<proteinExistence type="predicted"/>
<dbReference type="RefSeq" id="WP_179237823.1">
    <property type="nucleotide sequence ID" value="NZ_JACBNQ010000007.1"/>
</dbReference>
<organism evidence="2 3">
    <name type="scientific">Sedimentibacter hydroxybenzoicus DSM 7310</name>
    <dbReference type="NCBI Taxonomy" id="1123245"/>
    <lineage>
        <taxon>Bacteria</taxon>
        <taxon>Bacillati</taxon>
        <taxon>Bacillota</taxon>
        <taxon>Tissierellia</taxon>
        <taxon>Sedimentibacter</taxon>
    </lineage>
</organism>
<feature type="transmembrane region" description="Helical" evidence="1">
    <location>
        <begin position="124"/>
        <end position="143"/>
    </location>
</feature>
<sequence length="393" mass="45139">MKIIQGVFVILKYKYFFLPYDEAEIEAIEGWLESMAAQGFKLARIKGSRFGFEESSTNKVRYCIYPTMDDASFDMPGWKYVGKLSLYFNVFISEDNNDTDKPDVDPICMEVALKKQVFKRRYRGILFFLLAALLLILFIRLNFSSGGFIKMLVDYDVLLPVGILAGFIGAVLSVFLYVVAHINRKKRINSPMERKKQPVVKTHRIFEWCLIAIIVISVFVIIVQLENAKRIETIPLDKYTFSIKLPLMEQISPNEWSAAEAIIHNSDLRSRYSVTEESRYVAPTILYVRQSVDTVQGISNVYEEPFRYGVNYYEMINEDLAVRYEEELRSNLDSDEMTNIYVDGFDSATYFLKGKTENIVLRAGNVVITAIYYGSGSLLDSVHQFSSAAPYIQ</sequence>
<accession>A0A974BJ47</accession>
<keyword evidence="1" id="KW-0472">Membrane</keyword>
<name>A0A974BJ47_SEDHY</name>
<keyword evidence="3" id="KW-1185">Reference proteome</keyword>
<comment type="caution">
    <text evidence="2">The sequence shown here is derived from an EMBL/GenBank/DDBJ whole genome shotgun (WGS) entry which is preliminary data.</text>
</comment>
<feature type="transmembrane region" description="Helical" evidence="1">
    <location>
        <begin position="205"/>
        <end position="225"/>
    </location>
</feature>
<gene>
    <name evidence="2" type="ORF">HZF24_08250</name>
</gene>
<protein>
    <submittedName>
        <fullName evidence="2">DUF2812 domain-containing protein</fullName>
    </submittedName>
</protein>
<dbReference type="EMBL" id="JACBNQ010000007">
    <property type="protein sequence ID" value="NYB74133.1"/>
    <property type="molecule type" value="Genomic_DNA"/>
</dbReference>
<feature type="transmembrane region" description="Helical" evidence="1">
    <location>
        <begin position="163"/>
        <end position="184"/>
    </location>
</feature>
<dbReference type="Pfam" id="PF11193">
    <property type="entry name" value="DUF2812"/>
    <property type="match status" value="1"/>
</dbReference>
<keyword evidence="1" id="KW-0812">Transmembrane</keyword>
<evidence type="ECO:0000256" key="1">
    <source>
        <dbReference type="SAM" id="Phobius"/>
    </source>
</evidence>
<reference evidence="2" key="1">
    <citation type="submission" date="2020-07" db="EMBL/GenBank/DDBJ databases">
        <title>Genomic analysis of a strain of Sedimentibacter Hydroxybenzoicus DSM7310.</title>
        <authorList>
            <person name="Ma S."/>
        </authorList>
    </citation>
    <scope>NUCLEOTIDE SEQUENCE</scope>
    <source>
        <strain evidence="2">DSM 7310</strain>
    </source>
</reference>
<dbReference type="Proteomes" id="UP000611629">
    <property type="component" value="Unassembled WGS sequence"/>
</dbReference>
<dbReference type="AlphaFoldDB" id="A0A974BJ47"/>
<keyword evidence="1" id="KW-1133">Transmembrane helix</keyword>
<dbReference type="InterPro" id="IPR021359">
    <property type="entry name" value="DUF2812"/>
</dbReference>
<evidence type="ECO:0000313" key="3">
    <source>
        <dbReference type="Proteomes" id="UP000611629"/>
    </source>
</evidence>